<proteinExistence type="predicted"/>
<organism evidence="2 3">
    <name type="scientific">Rhodovibrio salinarum</name>
    <dbReference type="NCBI Taxonomy" id="1087"/>
    <lineage>
        <taxon>Bacteria</taxon>
        <taxon>Pseudomonadati</taxon>
        <taxon>Pseudomonadota</taxon>
        <taxon>Alphaproteobacteria</taxon>
        <taxon>Rhodospirillales</taxon>
        <taxon>Rhodovibrionaceae</taxon>
        <taxon>Rhodovibrio</taxon>
    </lineage>
</organism>
<keyword evidence="1" id="KW-0472">Membrane</keyword>
<feature type="transmembrane region" description="Helical" evidence="1">
    <location>
        <begin position="55"/>
        <end position="75"/>
    </location>
</feature>
<accession>A0A934V0T3</accession>
<evidence type="ECO:0000256" key="1">
    <source>
        <dbReference type="SAM" id="Phobius"/>
    </source>
</evidence>
<comment type="caution">
    <text evidence="2">The sequence shown here is derived from an EMBL/GenBank/DDBJ whole genome shotgun (WGS) entry which is preliminary data.</text>
</comment>
<gene>
    <name evidence="2" type="ORF">CKO21_13600</name>
</gene>
<dbReference type="EMBL" id="NRRE01000027">
    <property type="protein sequence ID" value="MBK1698278.1"/>
    <property type="molecule type" value="Genomic_DNA"/>
</dbReference>
<evidence type="ECO:0000313" key="3">
    <source>
        <dbReference type="Proteomes" id="UP000778970"/>
    </source>
</evidence>
<dbReference type="RefSeq" id="WP_027288592.1">
    <property type="nucleotide sequence ID" value="NZ_NRRE01000027.1"/>
</dbReference>
<sequence>MALSASFVFYTSLLLSMVTVKLAREDPVFLLFTVGLLWIAYRNLRIPGWPASGELSAASIVVILLLSSLPGALGLY</sequence>
<dbReference type="AlphaFoldDB" id="A0A934V0T3"/>
<keyword evidence="1" id="KW-0812">Transmembrane</keyword>
<reference evidence="2" key="1">
    <citation type="submission" date="2017-08" db="EMBL/GenBank/DDBJ databases">
        <authorList>
            <person name="Imhoff J.F."/>
            <person name="Rahn T."/>
            <person name="Kuenzel S."/>
            <person name="Neulinger S.C."/>
        </authorList>
    </citation>
    <scope>NUCLEOTIDE SEQUENCE</scope>
    <source>
        <strain evidence="2">DSM 9154</strain>
    </source>
</reference>
<keyword evidence="1" id="KW-1133">Transmembrane helix</keyword>
<keyword evidence="3" id="KW-1185">Reference proteome</keyword>
<reference evidence="2" key="2">
    <citation type="journal article" date="2020" name="Microorganisms">
        <title>Osmotic Adaptation and Compatible Solute Biosynthesis of Phototrophic Bacteria as Revealed from Genome Analyses.</title>
        <authorList>
            <person name="Imhoff J.F."/>
            <person name="Rahn T."/>
            <person name="Kunzel S."/>
            <person name="Keller A."/>
            <person name="Neulinger S.C."/>
        </authorList>
    </citation>
    <scope>NUCLEOTIDE SEQUENCE</scope>
    <source>
        <strain evidence="2">DSM 9154</strain>
    </source>
</reference>
<dbReference type="Proteomes" id="UP000778970">
    <property type="component" value="Unassembled WGS sequence"/>
</dbReference>
<evidence type="ECO:0000313" key="2">
    <source>
        <dbReference type="EMBL" id="MBK1698278.1"/>
    </source>
</evidence>
<protein>
    <submittedName>
        <fullName evidence="2">Uncharacterized protein</fullName>
    </submittedName>
</protein>
<name>A0A934V0T3_9PROT</name>